<evidence type="ECO:0000313" key="1">
    <source>
        <dbReference type="EMBL" id="PON94562.1"/>
    </source>
</evidence>
<dbReference type="Proteomes" id="UP000237000">
    <property type="component" value="Unassembled WGS sequence"/>
</dbReference>
<name>A0A2P5F9U2_TREOI</name>
<sequence>MATERIVWPTIFIRRKFFFFFFFFWWVSLRPSKGHAHVGLTWAFPQFSCCLWTFTAPKALAFSSNGSNGFLPLLLLLNCGDHSALAMFSTT</sequence>
<dbReference type="OrthoDB" id="10378477at2759"/>
<dbReference type="EMBL" id="JXTC01000050">
    <property type="protein sequence ID" value="PON94562.1"/>
    <property type="molecule type" value="Genomic_DNA"/>
</dbReference>
<reference evidence="2" key="1">
    <citation type="submission" date="2016-06" db="EMBL/GenBank/DDBJ databases">
        <title>Parallel loss of symbiosis genes in relatives of nitrogen-fixing non-legume Parasponia.</title>
        <authorList>
            <person name="Van Velzen R."/>
            <person name="Holmer R."/>
            <person name="Bu F."/>
            <person name="Rutten L."/>
            <person name="Van Zeijl A."/>
            <person name="Liu W."/>
            <person name="Santuari L."/>
            <person name="Cao Q."/>
            <person name="Sharma T."/>
            <person name="Shen D."/>
            <person name="Roswanjaya Y."/>
            <person name="Wardhani T."/>
            <person name="Kalhor M.S."/>
            <person name="Jansen J."/>
            <person name="Van den Hoogen J."/>
            <person name="Gungor B."/>
            <person name="Hartog M."/>
            <person name="Hontelez J."/>
            <person name="Verver J."/>
            <person name="Yang W.-C."/>
            <person name="Schijlen E."/>
            <person name="Repin R."/>
            <person name="Schilthuizen M."/>
            <person name="Schranz E."/>
            <person name="Heidstra R."/>
            <person name="Miyata K."/>
            <person name="Fedorova E."/>
            <person name="Kohlen W."/>
            <person name="Bisseling T."/>
            <person name="Smit S."/>
            <person name="Geurts R."/>
        </authorList>
    </citation>
    <scope>NUCLEOTIDE SEQUENCE [LARGE SCALE GENOMIC DNA]</scope>
    <source>
        <strain evidence="2">cv. RG33-2</strain>
    </source>
</reference>
<dbReference type="InParanoid" id="A0A2P5F9U2"/>
<proteinExistence type="predicted"/>
<keyword evidence="2" id="KW-1185">Reference proteome</keyword>
<organism evidence="1 2">
    <name type="scientific">Trema orientale</name>
    <name type="common">Charcoal tree</name>
    <name type="synonym">Celtis orientalis</name>
    <dbReference type="NCBI Taxonomy" id="63057"/>
    <lineage>
        <taxon>Eukaryota</taxon>
        <taxon>Viridiplantae</taxon>
        <taxon>Streptophyta</taxon>
        <taxon>Embryophyta</taxon>
        <taxon>Tracheophyta</taxon>
        <taxon>Spermatophyta</taxon>
        <taxon>Magnoliopsida</taxon>
        <taxon>eudicotyledons</taxon>
        <taxon>Gunneridae</taxon>
        <taxon>Pentapetalae</taxon>
        <taxon>rosids</taxon>
        <taxon>fabids</taxon>
        <taxon>Rosales</taxon>
        <taxon>Cannabaceae</taxon>
        <taxon>Trema</taxon>
    </lineage>
</organism>
<accession>A0A2P5F9U2</accession>
<gene>
    <name evidence="1" type="ORF">TorRG33x02_095970</name>
</gene>
<comment type="caution">
    <text evidence="1">The sequence shown here is derived from an EMBL/GenBank/DDBJ whole genome shotgun (WGS) entry which is preliminary data.</text>
</comment>
<dbReference type="AlphaFoldDB" id="A0A2P5F9U2"/>
<protein>
    <submittedName>
        <fullName evidence="1">Uncharacterized protein</fullName>
    </submittedName>
</protein>
<evidence type="ECO:0000313" key="2">
    <source>
        <dbReference type="Proteomes" id="UP000237000"/>
    </source>
</evidence>